<dbReference type="AlphaFoldDB" id="A0AAV7H816"/>
<proteinExistence type="predicted"/>
<comment type="caution">
    <text evidence="1">The sequence shown here is derived from an EMBL/GenBank/DDBJ whole genome shotgun (WGS) entry which is preliminary data.</text>
</comment>
<evidence type="ECO:0000313" key="2">
    <source>
        <dbReference type="Proteomes" id="UP000775213"/>
    </source>
</evidence>
<reference evidence="1 2" key="1">
    <citation type="journal article" date="2021" name="Hortic Res">
        <title>Chromosome-scale assembly of the Dendrobium chrysotoxum genome enhances the understanding of orchid evolution.</title>
        <authorList>
            <person name="Zhang Y."/>
            <person name="Zhang G.Q."/>
            <person name="Zhang D."/>
            <person name="Liu X.D."/>
            <person name="Xu X.Y."/>
            <person name="Sun W.H."/>
            <person name="Yu X."/>
            <person name="Zhu X."/>
            <person name="Wang Z.W."/>
            <person name="Zhao X."/>
            <person name="Zhong W.Y."/>
            <person name="Chen H."/>
            <person name="Yin W.L."/>
            <person name="Huang T."/>
            <person name="Niu S.C."/>
            <person name="Liu Z.J."/>
        </authorList>
    </citation>
    <scope>NUCLEOTIDE SEQUENCE [LARGE SCALE GENOMIC DNA]</scope>
    <source>
        <strain evidence="1">Lindl</strain>
    </source>
</reference>
<sequence length="294" mass="32838">MNGSKIEELPQDFRDATEAAPNRYEITGFTQDFRQISWIQWVQGMCGLRKFDPGLRPLFLCFLLRGGGGFNNLSSEIRKDTCILKADGGGMDDRPDQDPMVPSSRAIVVPGFDAIGEHTGSGHNHNIMVPFGGDHLVQRAPSHNRLSCSAIWRRNCRILHLLKSSCIYPGMTYDAYICIRRRLVQVVFYSPEISAAFRHLPRLGEITKKLGLSHHATRACMVGVLRHRAVHLFIPPRYESVYGVSKSTRMNNTSGFPHHATRACIGLTHLAVCAAPGSLLPCYESAYRWFSGPL</sequence>
<dbReference type="EMBL" id="JAGFBR010000006">
    <property type="protein sequence ID" value="KAH0465041.1"/>
    <property type="molecule type" value="Genomic_DNA"/>
</dbReference>
<evidence type="ECO:0000313" key="1">
    <source>
        <dbReference type="EMBL" id="KAH0465041.1"/>
    </source>
</evidence>
<accession>A0AAV7H816</accession>
<name>A0AAV7H816_DENCH</name>
<protein>
    <submittedName>
        <fullName evidence="1">Uncharacterized protein</fullName>
    </submittedName>
</protein>
<gene>
    <name evidence="1" type="ORF">IEQ34_005144</name>
</gene>
<keyword evidence="2" id="KW-1185">Reference proteome</keyword>
<dbReference type="Proteomes" id="UP000775213">
    <property type="component" value="Unassembled WGS sequence"/>
</dbReference>
<organism evidence="1 2">
    <name type="scientific">Dendrobium chrysotoxum</name>
    <name type="common">Orchid</name>
    <dbReference type="NCBI Taxonomy" id="161865"/>
    <lineage>
        <taxon>Eukaryota</taxon>
        <taxon>Viridiplantae</taxon>
        <taxon>Streptophyta</taxon>
        <taxon>Embryophyta</taxon>
        <taxon>Tracheophyta</taxon>
        <taxon>Spermatophyta</taxon>
        <taxon>Magnoliopsida</taxon>
        <taxon>Liliopsida</taxon>
        <taxon>Asparagales</taxon>
        <taxon>Orchidaceae</taxon>
        <taxon>Epidendroideae</taxon>
        <taxon>Malaxideae</taxon>
        <taxon>Dendrobiinae</taxon>
        <taxon>Dendrobium</taxon>
    </lineage>
</organism>